<dbReference type="EMBL" id="JBHFFA010000007">
    <property type="protein sequence ID" value="KAL2614252.1"/>
    <property type="molecule type" value="Genomic_DNA"/>
</dbReference>
<evidence type="ECO:0000313" key="1">
    <source>
        <dbReference type="EMBL" id="KAL2614252.1"/>
    </source>
</evidence>
<proteinExistence type="predicted"/>
<reference evidence="1 2" key="1">
    <citation type="submission" date="2024-09" db="EMBL/GenBank/DDBJ databases">
        <title>Chromosome-scale assembly of Riccia fluitans.</title>
        <authorList>
            <person name="Paukszto L."/>
            <person name="Sawicki J."/>
            <person name="Karawczyk K."/>
            <person name="Piernik-Szablinska J."/>
            <person name="Szczecinska M."/>
            <person name="Mazdziarz M."/>
        </authorList>
    </citation>
    <scope>NUCLEOTIDE SEQUENCE [LARGE SCALE GENOMIC DNA]</scope>
    <source>
        <strain evidence="1">Rf_01</strain>
        <tissue evidence="1">Aerial parts of the thallus</tissue>
    </source>
</reference>
<organism evidence="1 2">
    <name type="scientific">Riccia fluitans</name>
    <dbReference type="NCBI Taxonomy" id="41844"/>
    <lineage>
        <taxon>Eukaryota</taxon>
        <taxon>Viridiplantae</taxon>
        <taxon>Streptophyta</taxon>
        <taxon>Embryophyta</taxon>
        <taxon>Marchantiophyta</taxon>
        <taxon>Marchantiopsida</taxon>
        <taxon>Marchantiidae</taxon>
        <taxon>Marchantiales</taxon>
        <taxon>Ricciaceae</taxon>
        <taxon>Riccia</taxon>
    </lineage>
</organism>
<dbReference type="AlphaFoldDB" id="A0ABD1XZ68"/>
<comment type="caution">
    <text evidence="1">The sequence shown here is derived from an EMBL/GenBank/DDBJ whole genome shotgun (WGS) entry which is preliminary data.</text>
</comment>
<evidence type="ECO:0008006" key="3">
    <source>
        <dbReference type="Google" id="ProtNLM"/>
    </source>
</evidence>
<keyword evidence="2" id="KW-1185">Reference proteome</keyword>
<name>A0ABD1XZ68_9MARC</name>
<sequence length="169" mass="18337">MGQTGPLITLVAQTDGPDLAGIQRRVPANGNWSDGHMRVPFARRRIFHVPCFLAMGNGRSVDGRTNQVLDGMDTWRDLESPTAVTTWPRRIRLGKLHLLANEVHQLPRICAFAVHPTRVVDSRSSMSDGGGPLQAIIVVCFSSSRLKPLIAESAPLLDGSGEFATRGST</sequence>
<protein>
    <recommendedName>
        <fullName evidence="3">Transposase</fullName>
    </recommendedName>
</protein>
<gene>
    <name evidence="1" type="ORF">R1flu_025944</name>
</gene>
<accession>A0ABD1XZ68</accession>
<dbReference type="Proteomes" id="UP001605036">
    <property type="component" value="Unassembled WGS sequence"/>
</dbReference>
<evidence type="ECO:0000313" key="2">
    <source>
        <dbReference type="Proteomes" id="UP001605036"/>
    </source>
</evidence>